<evidence type="ECO:0000256" key="3">
    <source>
        <dbReference type="ARBA" id="ARBA00022448"/>
    </source>
</evidence>
<protein>
    <submittedName>
        <fullName evidence="9">Clat_adaptor_s domain-containing protein</fullName>
    </submittedName>
</protein>
<dbReference type="InterPro" id="IPR011012">
    <property type="entry name" value="Longin-like_dom_sf"/>
</dbReference>
<reference evidence="9" key="1">
    <citation type="submission" date="2017-02" db="UniProtKB">
        <authorList>
            <consortium name="WormBaseParasite"/>
        </authorList>
    </citation>
    <scope>IDENTIFICATION</scope>
</reference>
<keyword evidence="8" id="KW-1185">Reference proteome</keyword>
<dbReference type="GO" id="GO:0012505">
    <property type="term" value="C:endomembrane system"/>
    <property type="evidence" value="ECO:0007669"/>
    <property type="project" value="UniProtKB-SubCell"/>
</dbReference>
<gene>
    <name evidence="7" type="ORF">HNAJ_LOCUS13184</name>
</gene>
<comment type="subcellular location">
    <subcellularLocation>
        <location evidence="1">Endomembrane system</location>
    </subcellularLocation>
</comment>
<evidence type="ECO:0000313" key="8">
    <source>
        <dbReference type="Proteomes" id="UP000278807"/>
    </source>
</evidence>
<keyword evidence="3" id="KW-0813">Transport</keyword>
<name>A0A0R3TZB1_RODNA</name>
<evidence type="ECO:0000256" key="1">
    <source>
        <dbReference type="ARBA" id="ARBA00004308"/>
    </source>
</evidence>
<dbReference type="InterPro" id="IPR022775">
    <property type="entry name" value="AP_mu_sigma_su"/>
</dbReference>
<dbReference type="STRING" id="102285.A0A0R3TZB1"/>
<evidence type="ECO:0000256" key="5">
    <source>
        <dbReference type="ARBA" id="ARBA00023136"/>
    </source>
</evidence>
<evidence type="ECO:0000259" key="6">
    <source>
        <dbReference type="Pfam" id="PF01217"/>
    </source>
</evidence>
<reference evidence="7 8" key="2">
    <citation type="submission" date="2018-11" db="EMBL/GenBank/DDBJ databases">
        <authorList>
            <consortium name="Pathogen Informatics"/>
        </authorList>
    </citation>
    <scope>NUCLEOTIDE SEQUENCE [LARGE SCALE GENOMIC DNA]</scope>
</reference>
<dbReference type="Proteomes" id="UP000278807">
    <property type="component" value="Unassembled WGS sequence"/>
</dbReference>
<keyword evidence="5" id="KW-0472">Membrane</keyword>
<evidence type="ECO:0000256" key="4">
    <source>
        <dbReference type="ARBA" id="ARBA00022927"/>
    </source>
</evidence>
<sequence length="129" mass="15275">MKVWADLFTVGFSDFIRSNRSSKFFFAKSMNYFINYRIIPKRKRLLKDSEYRVIYRQYSTIYIIICVDLSESEFGVLDLIQVFVDLLDRTFENVFELDIVFNSDKVHFLLNELVCGGIVLETNCAEIPR</sequence>
<evidence type="ECO:0000313" key="7">
    <source>
        <dbReference type="EMBL" id="VDO15182.1"/>
    </source>
</evidence>
<dbReference type="Gene3D" id="3.30.450.60">
    <property type="match status" value="1"/>
</dbReference>
<accession>A0A0R3TZB1</accession>
<dbReference type="EMBL" id="UZAE01015087">
    <property type="protein sequence ID" value="VDO15182.1"/>
    <property type="molecule type" value="Genomic_DNA"/>
</dbReference>
<keyword evidence="4" id="KW-0653">Protein transport</keyword>
<dbReference type="AlphaFoldDB" id="A0A0R3TZB1"/>
<proteinExistence type="inferred from homology"/>
<dbReference type="SUPFAM" id="SSF64356">
    <property type="entry name" value="SNARE-like"/>
    <property type="match status" value="1"/>
</dbReference>
<dbReference type="GO" id="GO:0015031">
    <property type="term" value="P:protein transport"/>
    <property type="evidence" value="ECO:0007669"/>
    <property type="project" value="UniProtKB-KW"/>
</dbReference>
<dbReference type="Pfam" id="PF01217">
    <property type="entry name" value="Clat_adaptor_s"/>
    <property type="match status" value="1"/>
</dbReference>
<feature type="domain" description="AP complex mu/sigma subunit" evidence="6">
    <location>
        <begin position="43"/>
        <end position="127"/>
    </location>
</feature>
<dbReference type="InterPro" id="IPR016635">
    <property type="entry name" value="AP_complex_ssu"/>
</dbReference>
<dbReference type="OrthoDB" id="10261046at2759"/>
<evidence type="ECO:0000313" key="9">
    <source>
        <dbReference type="WBParaSite" id="HNAJ_0001321001-mRNA-1"/>
    </source>
</evidence>
<comment type="similarity">
    <text evidence="2">Belongs to the adaptor complexes small subunit family.</text>
</comment>
<organism evidence="9">
    <name type="scientific">Rodentolepis nana</name>
    <name type="common">Dwarf tapeworm</name>
    <name type="synonym">Hymenolepis nana</name>
    <dbReference type="NCBI Taxonomy" id="102285"/>
    <lineage>
        <taxon>Eukaryota</taxon>
        <taxon>Metazoa</taxon>
        <taxon>Spiralia</taxon>
        <taxon>Lophotrochozoa</taxon>
        <taxon>Platyhelminthes</taxon>
        <taxon>Cestoda</taxon>
        <taxon>Eucestoda</taxon>
        <taxon>Cyclophyllidea</taxon>
        <taxon>Hymenolepididae</taxon>
        <taxon>Rodentolepis</taxon>
    </lineage>
</organism>
<dbReference type="WBParaSite" id="HNAJ_0001321001-mRNA-1">
    <property type="protein sequence ID" value="HNAJ_0001321001-mRNA-1"/>
    <property type="gene ID" value="HNAJ_0001321001"/>
</dbReference>
<dbReference type="PANTHER" id="PTHR11753">
    <property type="entry name" value="ADAPTOR COMPLEXES SMALL SUBUNIT FAMILY"/>
    <property type="match status" value="1"/>
</dbReference>
<evidence type="ECO:0000256" key="2">
    <source>
        <dbReference type="ARBA" id="ARBA00006972"/>
    </source>
</evidence>